<dbReference type="InParanoid" id="A0A5K4F7D0"/>
<dbReference type="Gene3D" id="1.10.10.10">
    <property type="entry name" value="Winged helix-like DNA-binding domain superfamily/Winged helix DNA-binding domain"/>
    <property type="match status" value="1"/>
</dbReference>
<dbReference type="STRING" id="6183.A0A5K4F7D0"/>
<dbReference type="GO" id="GO:0000978">
    <property type="term" value="F:RNA polymerase II cis-regulatory region sequence-specific DNA binding"/>
    <property type="evidence" value="ECO:0007669"/>
    <property type="project" value="TreeGrafter"/>
</dbReference>
<evidence type="ECO:0000256" key="4">
    <source>
        <dbReference type="ARBA" id="ARBA00023163"/>
    </source>
</evidence>
<feature type="DNA-binding region" description="Fork-head" evidence="6">
    <location>
        <begin position="196"/>
        <end position="290"/>
    </location>
</feature>
<evidence type="ECO:0000313" key="9">
    <source>
        <dbReference type="WBParaSite" id="Smp_322640.1"/>
    </source>
</evidence>
<keyword evidence="3 6" id="KW-0238">DNA-binding</keyword>
<organism evidence="8 9">
    <name type="scientific">Schistosoma mansoni</name>
    <name type="common">Blood fluke</name>
    <dbReference type="NCBI Taxonomy" id="6183"/>
    <lineage>
        <taxon>Eukaryota</taxon>
        <taxon>Metazoa</taxon>
        <taxon>Spiralia</taxon>
        <taxon>Lophotrochozoa</taxon>
        <taxon>Platyhelminthes</taxon>
        <taxon>Trematoda</taxon>
        <taxon>Digenea</taxon>
        <taxon>Strigeidida</taxon>
        <taxon>Schistosomatoidea</taxon>
        <taxon>Schistosomatidae</taxon>
        <taxon>Schistosoma</taxon>
    </lineage>
</organism>
<evidence type="ECO:0000256" key="2">
    <source>
        <dbReference type="ARBA" id="ARBA00023015"/>
    </source>
</evidence>
<dbReference type="GO" id="GO:0009653">
    <property type="term" value="P:anatomical structure morphogenesis"/>
    <property type="evidence" value="ECO:0007669"/>
    <property type="project" value="TreeGrafter"/>
</dbReference>
<accession>A0A5K4F7D0</accession>
<evidence type="ECO:0000313" key="8">
    <source>
        <dbReference type="Proteomes" id="UP000008854"/>
    </source>
</evidence>
<proteinExistence type="predicted"/>
<evidence type="ECO:0000256" key="1">
    <source>
        <dbReference type="ARBA" id="ARBA00004123"/>
    </source>
</evidence>
<reference evidence="9" key="2">
    <citation type="submission" date="2019-11" db="UniProtKB">
        <authorList>
            <consortium name="WormBaseParasite"/>
        </authorList>
    </citation>
    <scope>IDENTIFICATION</scope>
    <source>
        <strain evidence="9">Puerto Rican</strain>
    </source>
</reference>
<sequence>MSSVTETDIFLSQNYKHLNDLDQNRSNASYDNYDNNNCELFTSTSVHNRIDQSVINNQILVHQGALLDLSASMNSPYTTSGTYRSQKSDYSTCHQYNLLISSMKTKSVTDRGTSHLNTKNEQDDDDKLLSPNIYPECLQNLNKEINIDFLNDNDVDDLDRELAEQESEGEKLFSMTENPINHLNSPSSINKSATVKPPYSYIALITMAILHSPKRRLTLSGICDFIMSNFPYYRERFPAWQNSIRHNLSLNDCFIKVSREPGNPGKGNYWTLDPQSEDMFDNGSFLRRRKRYKRSPTRLDSRRVDQHHHRQYYHRQQHQPEHDHYNCHQFDPVSNEIKSRDKNSICYAAGAKSLSQNELITLTTTAIEKENDLNLVISYSTTSPSVCNLSTSPLTSYSMIPSPNFLLSNLNEGDLKKFKDTILNSLTFFHQHNNNNNQYFHQLQENGSFLNFLHFPSISQVTLSQFQKTNNTIESHSAINSVGFRSVIKVPDNPNLDKFSIDYLLDTGRKESSPCLKRIPKA</sequence>
<evidence type="ECO:0000256" key="3">
    <source>
        <dbReference type="ARBA" id="ARBA00023125"/>
    </source>
</evidence>
<protein>
    <submittedName>
        <fullName evidence="9">Fork-head domain-containing protein</fullName>
    </submittedName>
</protein>
<feature type="domain" description="Fork-head" evidence="7">
    <location>
        <begin position="196"/>
        <end position="290"/>
    </location>
</feature>
<dbReference type="PROSITE" id="PS00657">
    <property type="entry name" value="FORK_HEAD_1"/>
    <property type="match status" value="1"/>
</dbReference>
<dbReference type="Pfam" id="PF00250">
    <property type="entry name" value="Forkhead"/>
    <property type="match status" value="1"/>
</dbReference>
<dbReference type="PRINTS" id="PR00053">
    <property type="entry name" value="FORKHEAD"/>
</dbReference>
<keyword evidence="8" id="KW-1185">Reference proteome</keyword>
<dbReference type="InterPro" id="IPR030456">
    <property type="entry name" value="TF_fork_head_CS_2"/>
</dbReference>
<dbReference type="GO" id="GO:0000981">
    <property type="term" value="F:DNA-binding transcription factor activity, RNA polymerase II-specific"/>
    <property type="evidence" value="ECO:0007669"/>
    <property type="project" value="TreeGrafter"/>
</dbReference>
<evidence type="ECO:0000256" key="5">
    <source>
        <dbReference type="ARBA" id="ARBA00023242"/>
    </source>
</evidence>
<dbReference type="PANTHER" id="PTHR11829">
    <property type="entry name" value="FORKHEAD BOX PROTEIN"/>
    <property type="match status" value="1"/>
</dbReference>
<comment type="subcellular location">
    <subcellularLocation>
        <location evidence="1 6">Nucleus</location>
    </subcellularLocation>
</comment>
<dbReference type="InterPro" id="IPR001766">
    <property type="entry name" value="Fork_head_dom"/>
</dbReference>
<reference evidence="8" key="1">
    <citation type="journal article" date="2012" name="PLoS Negl. Trop. Dis.">
        <title>A systematically improved high quality genome and transcriptome of the human blood fluke Schistosoma mansoni.</title>
        <authorList>
            <person name="Protasio A.V."/>
            <person name="Tsai I.J."/>
            <person name="Babbage A."/>
            <person name="Nichol S."/>
            <person name="Hunt M."/>
            <person name="Aslett M.A."/>
            <person name="De Silva N."/>
            <person name="Velarde G.S."/>
            <person name="Anderson T.J."/>
            <person name="Clark R.C."/>
            <person name="Davidson C."/>
            <person name="Dillon G.P."/>
            <person name="Holroyd N.E."/>
            <person name="LoVerde P.T."/>
            <person name="Lloyd C."/>
            <person name="McQuillan J."/>
            <person name="Oliveira G."/>
            <person name="Otto T.D."/>
            <person name="Parker-Manuel S.J."/>
            <person name="Quail M.A."/>
            <person name="Wilson R.A."/>
            <person name="Zerlotini A."/>
            <person name="Dunne D.W."/>
            <person name="Berriman M."/>
        </authorList>
    </citation>
    <scope>NUCLEOTIDE SEQUENCE [LARGE SCALE GENOMIC DNA]</scope>
    <source>
        <strain evidence="8">Puerto Rican</strain>
    </source>
</reference>
<dbReference type="PANTHER" id="PTHR11829:SF402">
    <property type="entry name" value="FORK HEAD DOMAIN-CONTAINING PROTEIN FD3-RELATED"/>
    <property type="match status" value="1"/>
</dbReference>
<dbReference type="SUPFAM" id="SSF46785">
    <property type="entry name" value="Winged helix' DNA-binding domain"/>
    <property type="match status" value="1"/>
</dbReference>
<dbReference type="PROSITE" id="PS00658">
    <property type="entry name" value="FORK_HEAD_2"/>
    <property type="match status" value="1"/>
</dbReference>
<dbReference type="PROSITE" id="PS50039">
    <property type="entry name" value="FORK_HEAD_3"/>
    <property type="match status" value="1"/>
</dbReference>
<evidence type="ECO:0000259" key="7">
    <source>
        <dbReference type="PROSITE" id="PS50039"/>
    </source>
</evidence>
<dbReference type="CDD" id="cd20048">
    <property type="entry name" value="FH_FOXD4-like"/>
    <property type="match status" value="1"/>
</dbReference>
<dbReference type="FunFam" id="1.10.10.10:FF:000016">
    <property type="entry name" value="Forkhead box protein I1"/>
    <property type="match status" value="1"/>
</dbReference>
<keyword evidence="4" id="KW-0804">Transcription</keyword>
<dbReference type="InterPro" id="IPR050211">
    <property type="entry name" value="FOX_domain-containing"/>
</dbReference>
<name>A0A5K4F7D0_SCHMA</name>
<dbReference type="SMART" id="SM00339">
    <property type="entry name" value="FH"/>
    <property type="match status" value="1"/>
</dbReference>
<dbReference type="InterPro" id="IPR036388">
    <property type="entry name" value="WH-like_DNA-bd_sf"/>
</dbReference>
<evidence type="ECO:0000256" key="6">
    <source>
        <dbReference type="PROSITE-ProRule" id="PRU00089"/>
    </source>
</evidence>
<dbReference type="InterPro" id="IPR018122">
    <property type="entry name" value="TF_fork_head_CS_1"/>
</dbReference>
<dbReference type="GO" id="GO:0005634">
    <property type="term" value="C:nucleus"/>
    <property type="evidence" value="ECO:0007669"/>
    <property type="project" value="UniProtKB-SubCell"/>
</dbReference>
<dbReference type="InterPro" id="IPR036390">
    <property type="entry name" value="WH_DNA-bd_sf"/>
</dbReference>
<keyword evidence="5 6" id="KW-0539">Nucleus</keyword>
<dbReference type="AlphaFoldDB" id="A0A5K4F7D0"/>
<dbReference type="WBParaSite" id="Smp_322640.1">
    <property type="protein sequence ID" value="Smp_322640.1"/>
    <property type="gene ID" value="Smp_322640"/>
</dbReference>
<dbReference type="Proteomes" id="UP000008854">
    <property type="component" value="Unassembled WGS sequence"/>
</dbReference>
<dbReference type="GO" id="GO:0030154">
    <property type="term" value="P:cell differentiation"/>
    <property type="evidence" value="ECO:0007669"/>
    <property type="project" value="TreeGrafter"/>
</dbReference>
<keyword evidence="2" id="KW-0805">Transcription regulation</keyword>